<dbReference type="AlphaFoldDB" id="A0A8H4BHA1"/>
<evidence type="ECO:0000259" key="1">
    <source>
        <dbReference type="Pfam" id="PF14694"/>
    </source>
</evidence>
<dbReference type="Proteomes" id="UP000469890">
    <property type="component" value="Unassembled WGS sequence"/>
</dbReference>
<evidence type="ECO:0000313" key="2">
    <source>
        <dbReference type="EMBL" id="KAF1802302.1"/>
    </source>
</evidence>
<dbReference type="InterPro" id="IPR032794">
    <property type="entry name" value="LINES_N"/>
</dbReference>
<name>A0A8H4BHA1_MUCCL</name>
<evidence type="ECO:0000313" key="3">
    <source>
        <dbReference type="Proteomes" id="UP000469890"/>
    </source>
</evidence>
<organism evidence="2 3">
    <name type="scientific">Mucor circinelloides f. lusitanicus</name>
    <name type="common">Mucor racemosus var. lusitanicus</name>
    <dbReference type="NCBI Taxonomy" id="29924"/>
    <lineage>
        <taxon>Eukaryota</taxon>
        <taxon>Fungi</taxon>
        <taxon>Fungi incertae sedis</taxon>
        <taxon>Mucoromycota</taxon>
        <taxon>Mucoromycotina</taxon>
        <taxon>Mucoromycetes</taxon>
        <taxon>Mucorales</taxon>
        <taxon>Mucorineae</taxon>
        <taxon>Mucoraceae</taxon>
        <taxon>Mucor</taxon>
    </lineage>
</organism>
<sequence length="383" mass="44018">MMDFDHYQQQQQLLSHITAHTASSTKKLEARLLQWSMSTEKEVASDLDLIHSILKHERACGSSLSSACAARIFYPQLAQLVIDQTNDKKTTLSYSLLVCMIDLVKHDSLTPSQSMHFIAMASSLWSHHKIYTCRKSMELCCRLVSRMPSIEGTFIDRIVAYIRQCRTHMTRLDVDKIRSPDYTEFFFEDTPSSSAMVYDRSTIRWLIQTTFAVLLKQGVDSLGRLMTEIKDLYKSMDTHDAKELLFDVCCANDDDTVQLLDTILSIYQQPQQQNAAFLSTIGINPHSVFLYFIQLCGNTHDIMVDLLLENDSEFIAYFHRYIIYATQYMDAFKKANRDLGNDIDTIQTIVANTLLVLEGDGFPYNAKPLIRRLSVFEEKLFED</sequence>
<comment type="caution">
    <text evidence="2">The sequence shown here is derived from an EMBL/GenBank/DDBJ whole genome shotgun (WGS) entry which is preliminary data.</text>
</comment>
<feature type="domain" description="Protein Lines N-terminal" evidence="1">
    <location>
        <begin position="222"/>
        <end position="327"/>
    </location>
</feature>
<reference evidence="2 3" key="1">
    <citation type="submission" date="2019-09" db="EMBL/GenBank/DDBJ databases">
        <authorList>
            <consortium name="DOE Joint Genome Institute"/>
            <person name="Mondo S.J."/>
            <person name="Navarro-Mendoza M.I."/>
            <person name="Perez-Arques C."/>
            <person name="Panchal S."/>
            <person name="Nicolas F.E."/>
            <person name="Ganguly P."/>
            <person name="Pangilinan J."/>
            <person name="Grigoriev I."/>
            <person name="Heitman J."/>
            <person name="Sanya K."/>
            <person name="Garre V."/>
        </authorList>
    </citation>
    <scope>NUCLEOTIDE SEQUENCE [LARGE SCALE GENOMIC DNA]</scope>
    <source>
        <strain evidence="2 3">MU402</strain>
    </source>
</reference>
<dbReference type="Pfam" id="PF14694">
    <property type="entry name" value="LINES_N"/>
    <property type="match status" value="1"/>
</dbReference>
<gene>
    <name evidence="2" type="ORF">FB192DRAFT_1377414</name>
</gene>
<proteinExistence type="predicted"/>
<accession>A0A8H4BHA1</accession>
<protein>
    <recommendedName>
        <fullName evidence="1">Protein Lines N-terminal domain-containing protein</fullName>
    </recommendedName>
</protein>
<dbReference type="EMBL" id="JAAECE010000004">
    <property type="protein sequence ID" value="KAF1802302.1"/>
    <property type="molecule type" value="Genomic_DNA"/>
</dbReference>